<evidence type="ECO:0000256" key="3">
    <source>
        <dbReference type="ARBA" id="ARBA00022692"/>
    </source>
</evidence>
<feature type="transmembrane region" description="Helical" evidence="8">
    <location>
        <begin position="226"/>
        <end position="247"/>
    </location>
</feature>
<keyword evidence="6" id="KW-0325">Glycoprotein</keyword>
<feature type="transmembrane region" description="Helical" evidence="8">
    <location>
        <begin position="293"/>
        <end position="318"/>
    </location>
</feature>
<gene>
    <name evidence="10" type="ORF">PG996_012373</name>
</gene>
<evidence type="ECO:0000256" key="1">
    <source>
        <dbReference type="ARBA" id="ARBA00004141"/>
    </source>
</evidence>
<keyword evidence="11" id="KW-1185">Reference proteome</keyword>
<feature type="region of interest" description="Disordered" evidence="7">
    <location>
        <begin position="529"/>
        <end position="553"/>
    </location>
</feature>
<keyword evidence="3 8" id="KW-0812">Transmembrane</keyword>
<keyword evidence="4 8" id="KW-1133">Transmembrane helix</keyword>
<protein>
    <recommendedName>
        <fullName evidence="9">Major facilitator superfamily (MFS) profile domain-containing protein</fullName>
    </recommendedName>
</protein>
<feature type="compositionally biased region" description="Basic and acidic residues" evidence="7">
    <location>
        <begin position="531"/>
        <end position="553"/>
    </location>
</feature>
<sequence length="553" mass="59494">MTASLAPNEKPDVEQSVEPETAPKSASFWLVIVSLCLIALTASLDGSIIAIALPHISSTLNIGDKYVEVANCFVFAQTVVQPGMAQLCDIFGRRWPMIISVIIFALGSGIAGGANNSATMIAGRTVQGLGSGGIMLLVELIVCDMVPLRERGKYLGIVLSTAALGSILGPVVGGAIAERAWRWCFFLNLPICGFVLPVMFFLLRIKHIPHALSDAVVKVDWVGNTVFIGSIISLLIGLTFGGTVHSWSSWRTIVPIVVGCVGWACFHGYEYLNRKANPCVPPHIFSNRTSVAAFYMIFVTSMLLQWVCFFWPVYFLAIRGTTLLQAGVNFMPFMFLLIPGSAIAGIILSKTGHYRGLHLIGFILSTLGPGLNTLLGISTHAGGWAMLQIVDALGRACILPTTLPAILASLPEKDVAAATGVYSFLRSFGYVWGITVPGIIFNNRFDQLTYRISDPVVQETLSGGRAYELASGPYVQTLRSGVKSEVLGVYLDVLKAVWFGALAFGATGLIAVAVEKHVPLRTELETEYGLEGEKRSDVEESDKGSDTKKDAVL</sequence>
<feature type="transmembrane region" description="Helical" evidence="8">
    <location>
        <begin position="253"/>
        <end position="272"/>
    </location>
</feature>
<dbReference type="InterPro" id="IPR036259">
    <property type="entry name" value="MFS_trans_sf"/>
</dbReference>
<dbReference type="PANTHER" id="PTHR23501">
    <property type="entry name" value="MAJOR FACILITATOR SUPERFAMILY"/>
    <property type="match status" value="1"/>
</dbReference>
<dbReference type="Proteomes" id="UP001446871">
    <property type="component" value="Unassembled WGS sequence"/>
</dbReference>
<dbReference type="Pfam" id="PF07690">
    <property type="entry name" value="MFS_1"/>
    <property type="match status" value="1"/>
</dbReference>
<evidence type="ECO:0000313" key="10">
    <source>
        <dbReference type="EMBL" id="KAK8053072.1"/>
    </source>
</evidence>
<dbReference type="EMBL" id="JAQQWM010000008">
    <property type="protein sequence ID" value="KAK8053072.1"/>
    <property type="molecule type" value="Genomic_DNA"/>
</dbReference>
<dbReference type="Gene3D" id="1.20.1250.20">
    <property type="entry name" value="MFS general substrate transporter like domains"/>
    <property type="match status" value="1"/>
</dbReference>
<evidence type="ECO:0000313" key="11">
    <source>
        <dbReference type="Proteomes" id="UP001446871"/>
    </source>
</evidence>
<comment type="caution">
    <text evidence="10">The sequence shown here is derived from an EMBL/GenBank/DDBJ whole genome shotgun (WGS) entry which is preliminary data.</text>
</comment>
<name>A0ABR1U2E1_9PEZI</name>
<keyword evidence="5 8" id="KW-0472">Membrane</keyword>
<feature type="transmembrane region" description="Helical" evidence="8">
    <location>
        <begin position="330"/>
        <end position="349"/>
    </location>
</feature>
<feature type="transmembrane region" description="Helical" evidence="8">
    <location>
        <begin position="28"/>
        <end position="53"/>
    </location>
</feature>
<evidence type="ECO:0000256" key="8">
    <source>
        <dbReference type="SAM" id="Phobius"/>
    </source>
</evidence>
<feature type="transmembrane region" description="Helical" evidence="8">
    <location>
        <begin position="183"/>
        <end position="205"/>
    </location>
</feature>
<evidence type="ECO:0000256" key="4">
    <source>
        <dbReference type="ARBA" id="ARBA00022989"/>
    </source>
</evidence>
<feature type="transmembrane region" description="Helical" evidence="8">
    <location>
        <begin position="356"/>
        <end position="377"/>
    </location>
</feature>
<dbReference type="PRINTS" id="PR01036">
    <property type="entry name" value="TCRTETB"/>
</dbReference>
<dbReference type="InterPro" id="IPR020846">
    <property type="entry name" value="MFS_dom"/>
</dbReference>
<evidence type="ECO:0000256" key="7">
    <source>
        <dbReference type="SAM" id="MobiDB-lite"/>
    </source>
</evidence>
<evidence type="ECO:0000256" key="6">
    <source>
        <dbReference type="ARBA" id="ARBA00023180"/>
    </source>
</evidence>
<dbReference type="PANTHER" id="PTHR23501:SF187">
    <property type="entry name" value="MAJOR FACILITATOR SUPERFAMILY (MFS) PROFILE DOMAIN-CONTAINING PROTEIN"/>
    <property type="match status" value="1"/>
</dbReference>
<evidence type="ECO:0000256" key="5">
    <source>
        <dbReference type="ARBA" id="ARBA00023136"/>
    </source>
</evidence>
<feature type="transmembrane region" description="Helical" evidence="8">
    <location>
        <begin position="95"/>
        <end position="115"/>
    </location>
</feature>
<accession>A0ABR1U2E1</accession>
<evidence type="ECO:0000256" key="2">
    <source>
        <dbReference type="ARBA" id="ARBA00022448"/>
    </source>
</evidence>
<reference evidence="10 11" key="1">
    <citation type="submission" date="2023-01" db="EMBL/GenBank/DDBJ databases">
        <title>Analysis of 21 Apiospora genomes using comparative genomics revels a genus with tremendous synthesis potential of carbohydrate active enzymes and secondary metabolites.</title>
        <authorList>
            <person name="Sorensen T."/>
        </authorList>
    </citation>
    <scope>NUCLEOTIDE SEQUENCE [LARGE SCALE GENOMIC DNA]</scope>
    <source>
        <strain evidence="10 11">CBS 83171</strain>
    </source>
</reference>
<keyword evidence="2" id="KW-0813">Transport</keyword>
<dbReference type="Gene3D" id="1.20.1720.10">
    <property type="entry name" value="Multidrug resistance protein D"/>
    <property type="match status" value="1"/>
</dbReference>
<dbReference type="PROSITE" id="PS50850">
    <property type="entry name" value="MFS"/>
    <property type="match status" value="1"/>
</dbReference>
<dbReference type="SUPFAM" id="SSF103473">
    <property type="entry name" value="MFS general substrate transporter"/>
    <property type="match status" value="1"/>
</dbReference>
<feature type="transmembrane region" description="Helical" evidence="8">
    <location>
        <begin position="154"/>
        <end position="177"/>
    </location>
</feature>
<comment type="subcellular location">
    <subcellularLocation>
        <location evidence="1">Membrane</location>
        <topology evidence="1">Multi-pass membrane protein</topology>
    </subcellularLocation>
</comment>
<feature type="domain" description="Major facilitator superfamily (MFS) profile" evidence="9">
    <location>
        <begin position="31"/>
        <end position="523"/>
    </location>
</feature>
<organism evidence="10 11">
    <name type="scientific">Apiospora saccharicola</name>
    <dbReference type="NCBI Taxonomy" id="335842"/>
    <lineage>
        <taxon>Eukaryota</taxon>
        <taxon>Fungi</taxon>
        <taxon>Dikarya</taxon>
        <taxon>Ascomycota</taxon>
        <taxon>Pezizomycotina</taxon>
        <taxon>Sordariomycetes</taxon>
        <taxon>Xylariomycetidae</taxon>
        <taxon>Amphisphaeriales</taxon>
        <taxon>Apiosporaceae</taxon>
        <taxon>Apiospora</taxon>
    </lineage>
</organism>
<feature type="transmembrane region" description="Helical" evidence="8">
    <location>
        <begin position="496"/>
        <end position="514"/>
    </location>
</feature>
<dbReference type="InterPro" id="IPR011701">
    <property type="entry name" value="MFS"/>
</dbReference>
<proteinExistence type="predicted"/>
<evidence type="ECO:0000259" key="9">
    <source>
        <dbReference type="PROSITE" id="PS50850"/>
    </source>
</evidence>